<organism evidence="6 7">
    <name type="scientific">Symbiobacterium thermophilum</name>
    <dbReference type="NCBI Taxonomy" id="2734"/>
    <lineage>
        <taxon>Bacteria</taxon>
        <taxon>Bacillati</taxon>
        <taxon>Bacillota</taxon>
        <taxon>Clostridia</taxon>
        <taxon>Eubacteriales</taxon>
        <taxon>Symbiobacteriaceae</taxon>
        <taxon>Symbiobacterium</taxon>
    </lineage>
</organism>
<dbReference type="PANTHER" id="PTHR21496">
    <property type="entry name" value="FERREDOXIN-RELATED"/>
    <property type="match status" value="1"/>
</dbReference>
<keyword evidence="1" id="KW-0001">2Fe-2S</keyword>
<dbReference type="EMBL" id="LWLV01000085">
    <property type="protein sequence ID" value="OTA42075.1"/>
    <property type="molecule type" value="Genomic_DNA"/>
</dbReference>
<evidence type="ECO:0000256" key="3">
    <source>
        <dbReference type="ARBA" id="ARBA00023004"/>
    </source>
</evidence>
<keyword evidence="3" id="KW-0408">Iron</keyword>
<evidence type="ECO:0000313" key="7">
    <source>
        <dbReference type="Proteomes" id="UP000194267"/>
    </source>
</evidence>
<protein>
    <submittedName>
        <fullName evidence="6">(2Fe-2S)-binding protein</fullName>
    </submittedName>
</protein>
<dbReference type="PANTHER" id="PTHR21496:SF23">
    <property type="entry name" value="3-PHENYLPROPIONATE_CINNAMIC ACID DIOXYGENASE FERREDOXIN SUBUNIT"/>
    <property type="match status" value="1"/>
</dbReference>
<gene>
    <name evidence="6" type="ORF">A6D92_01725</name>
</gene>
<sequence>MALVKVAELGEIPPGRCKRVLVKRRPIAVFHLEDGFYAIGDTCTHAEASLCEGQLMGDQVACPLHGARFDIRTGKALTLPAVTPVETYPVVVQGNAILVEV</sequence>
<dbReference type="Proteomes" id="UP000194267">
    <property type="component" value="Unassembled WGS sequence"/>
</dbReference>
<dbReference type="AlphaFoldDB" id="A0A1Y2TA90"/>
<evidence type="ECO:0000313" key="6">
    <source>
        <dbReference type="EMBL" id="OTA42075.1"/>
    </source>
</evidence>
<dbReference type="PROSITE" id="PS51296">
    <property type="entry name" value="RIESKE"/>
    <property type="match status" value="1"/>
</dbReference>
<dbReference type="InterPro" id="IPR036922">
    <property type="entry name" value="Rieske_2Fe-2S_sf"/>
</dbReference>
<dbReference type="GO" id="GO:0051537">
    <property type="term" value="F:2 iron, 2 sulfur cluster binding"/>
    <property type="evidence" value="ECO:0007669"/>
    <property type="project" value="UniProtKB-KW"/>
</dbReference>
<evidence type="ECO:0000256" key="1">
    <source>
        <dbReference type="ARBA" id="ARBA00022714"/>
    </source>
</evidence>
<keyword evidence="2" id="KW-0479">Metal-binding</keyword>
<dbReference type="SUPFAM" id="SSF50022">
    <property type="entry name" value="ISP domain"/>
    <property type="match status" value="1"/>
</dbReference>
<evidence type="ECO:0000256" key="4">
    <source>
        <dbReference type="ARBA" id="ARBA00023014"/>
    </source>
</evidence>
<feature type="domain" description="Rieske" evidence="5">
    <location>
        <begin position="4"/>
        <end position="99"/>
    </location>
</feature>
<dbReference type="Gene3D" id="2.102.10.10">
    <property type="entry name" value="Rieske [2Fe-2S] iron-sulphur domain"/>
    <property type="match status" value="1"/>
</dbReference>
<dbReference type="Pfam" id="PF00355">
    <property type="entry name" value="Rieske"/>
    <property type="match status" value="1"/>
</dbReference>
<reference evidence="7" key="1">
    <citation type="submission" date="2016-04" db="EMBL/GenBank/DDBJ databases">
        <authorList>
            <person name="Antunes L.P."/>
            <person name="Martins L.F."/>
            <person name="Pereira R.V."/>
            <person name="Thomas A.M."/>
            <person name="Barbosa D."/>
            <person name="Nascimento L."/>
            <person name="Silva G.M."/>
            <person name="Condomitti G.W."/>
            <person name="Digiampietri L.A."/>
            <person name="Lombardi K.C."/>
            <person name="Ramos P.L."/>
            <person name="Quaggio R.B."/>
            <person name="Oliveira J.C."/>
            <person name="Pascon R.C."/>
            <person name="Cruz J.B."/>
            <person name="Silva A.M."/>
            <person name="Setubal J.C."/>
        </authorList>
    </citation>
    <scope>NUCLEOTIDE SEQUENCE [LARGE SCALE GENOMIC DNA]</scope>
</reference>
<accession>A0A1Y2TA90</accession>
<dbReference type="GO" id="GO:0016705">
    <property type="term" value="F:oxidoreductase activity, acting on paired donors, with incorporation or reduction of molecular oxygen"/>
    <property type="evidence" value="ECO:0007669"/>
    <property type="project" value="UniProtKB-ARBA"/>
</dbReference>
<proteinExistence type="predicted"/>
<comment type="caution">
    <text evidence="6">The sequence shown here is derived from an EMBL/GenBank/DDBJ whole genome shotgun (WGS) entry which is preliminary data.</text>
</comment>
<name>A0A1Y2TA90_SYMTR</name>
<keyword evidence="4" id="KW-0411">Iron-sulfur</keyword>
<dbReference type="GO" id="GO:0004497">
    <property type="term" value="F:monooxygenase activity"/>
    <property type="evidence" value="ECO:0007669"/>
    <property type="project" value="UniProtKB-ARBA"/>
</dbReference>
<dbReference type="GO" id="GO:0046872">
    <property type="term" value="F:metal ion binding"/>
    <property type="evidence" value="ECO:0007669"/>
    <property type="project" value="UniProtKB-KW"/>
</dbReference>
<dbReference type="InterPro" id="IPR017941">
    <property type="entry name" value="Rieske_2Fe-2S"/>
</dbReference>
<evidence type="ECO:0000259" key="5">
    <source>
        <dbReference type="PROSITE" id="PS51296"/>
    </source>
</evidence>
<evidence type="ECO:0000256" key="2">
    <source>
        <dbReference type="ARBA" id="ARBA00022723"/>
    </source>
</evidence>
<dbReference type="CDD" id="cd03528">
    <property type="entry name" value="Rieske_RO_ferredoxin"/>
    <property type="match status" value="1"/>
</dbReference>